<name>A0A2G9QIP7_AQUCT</name>
<evidence type="ECO:0000313" key="2">
    <source>
        <dbReference type="Proteomes" id="UP000228934"/>
    </source>
</evidence>
<sequence length="219" mass="25241">MKRTTLTCWITNFKQKEIQINVYLRRGHEIKRQLIASWDSTNQTPSNKSHNDLSIAGGQRDNNVHTLPLLEKGDESRTLLPVEMDVKMTKSWTGLYKCLCFITITPSADTDDGAMLAVEVEHASLKWPISVYRTLIVHKDAVEKAVLTGMEQIKKEMSEHFQCLSEAEHRVSSMEDELLKRQGMIQQHSKIYKSVKQKIEDLEKRSRHNMQITGLPESY</sequence>
<gene>
    <name evidence="1" type="ORF">AB205_0049880</name>
</gene>
<dbReference type="Gene3D" id="2.60.40.10">
    <property type="entry name" value="Immunoglobulins"/>
    <property type="match status" value="1"/>
</dbReference>
<feature type="non-terminal residue" evidence="1">
    <location>
        <position position="219"/>
    </location>
</feature>
<dbReference type="EMBL" id="KV980003">
    <property type="protein sequence ID" value="PIO15474.1"/>
    <property type="molecule type" value="Genomic_DNA"/>
</dbReference>
<protein>
    <submittedName>
        <fullName evidence="1">Uncharacterized protein</fullName>
    </submittedName>
</protein>
<accession>A0A2G9QIP7</accession>
<organism evidence="1 2">
    <name type="scientific">Aquarana catesbeiana</name>
    <name type="common">American bullfrog</name>
    <name type="synonym">Rana catesbeiana</name>
    <dbReference type="NCBI Taxonomy" id="8400"/>
    <lineage>
        <taxon>Eukaryota</taxon>
        <taxon>Metazoa</taxon>
        <taxon>Chordata</taxon>
        <taxon>Craniata</taxon>
        <taxon>Vertebrata</taxon>
        <taxon>Euteleostomi</taxon>
        <taxon>Amphibia</taxon>
        <taxon>Batrachia</taxon>
        <taxon>Anura</taxon>
        <taxon>Neobatrachia</taxon>
        <taxon>Ranoidea</taxon>
        <taxon>Ranidae</taxon>
        <taxon>Aquarana</taxon>
    </lineage>
</organism>
<dbReference type="AlphaFoldDB" id="A0A2G9QIP7"/>
<evidence type="ECO:0000313" key="1">
    <source>
        <dbReference type="EMBL" id="PIO15474.1"/>
    </source>
</evidence>
<dbReference type="InterPro" id="IPR013783">
    <property type="entry name" value="Ig-like_fold"/>
</dbReference>
<dbReference type="Proteomes" id="UP000228934">
    <property type="component" value="Unassembled WGS sequence"/>
</dbReference>
<reference evidence="2" key="1">
    <citation type="journal article" date="2017" name="Nat. Commun.">
        <title>The North American bullfrog draft genome provides insight into hormonal regulation of long noncoding RNA.</title>
        <authorList>
            <person name="Hammond S.A."/>
            <person name="Warren R.L."/>
            <person name="Vandervalk B.P."/>
            <person name="Kucuk E."/>
            <person name="Khan H."/>
            <person name="Gibb E.A."/>
            <person name="Pandoh P."/>
            <person name="Kirk H."/>
            <person name="Zhao Y."/>
            <person name="Jones M."/>
            <person name="Mungall A.J."/>
            <person name="Coope R."/>
            <person name="Pleasance S."/>
            <person name="Moore R.A."/>
            <person name="Holt R.A."/>
            <person name="Round J.M."/>
            <person name="Ohora S."/>
            <person name="Walle B.V."/>
            <person name="Veldhoen N."/>
            <person name="Helbing C.C."/>
            <person name="Birol I."/>
        </authorList>
    </citation>
    <scope>NUCLEOTIDE SEQUENCE [LARGE SCALE GENOMIC DNA]</scope>
</reference>
<keyword evidence="2" id="KW-1185">Reference proteome</keyword>
<proteinExistence type="predicted"/>